<dbReference type="AlphaFoldDB" id="A0A544UIK8"/>
<dbReference type="InterPro" id="IPR001048">
    <property type="entry name" value="Asp/Glu/Uridylate_kinase"/>
</dbReference>
<dbReference type="OrthoDB" id="9815677at2"/>
<reference evidence="2 3" key="1">
    <citation type="submission" date="2018-03" db="EMBL/GenBank/DDBJ databases">
        <title>Aerobic endospore-forming bacteria genome sequencing and assembly.</title>
        <authorList>
            <person name="Cavalcante D.A."/>
            <person name="Driks A."/>
            <person name="Putonti C."/>
            <person name="De-Souza M.T."/>
        </authorList>
    </citation>
    <scope>NUCLEOTIDE SEQUENCE [LARGE SCALE GENOMIC DNA]</scope>
    <source>
        <strain evidence="2 3">SDF0037</strain>
    </source>
</reference>
<dbReference type="Gene3D" id="3.40.1160.10">
    <property type="entry name" value="Acetylglutamate kinase-like"/>
    <property type="match status" value="1"/>
</dbReference>
<comment type="caution">
    <text evidence="2">The sequence shown here is derived from an EMBL/GenBank/DDBJ whole genome shotgun (WGS) entry which is preliminary data.</text>
</comment>
<name>A0A544UIK8_LYSSH</name>
<dbReference type="EMBL" id="SADV01000008">
    <property type="protein sequence ID" value="TQR32834.1"/>
    <property type="molecule type" value="Genomic_DNA"/>
</dbReference>
<dbReference type="RefSeq" id="WP_142508991.1">
    <property type="nucleotide sequence ID" value="NZ_SADV01000008.1"/>
</dbReference>
<dbReference type="InterPro" id="IPR036393">
    <property type="entry name" value="AceGlu_kinase-like_sf"/>
</dbReference>
<evidence type="ECO:0000313" key="3">
    <source>
        <dbReference type="Proteomes" id="UP000317944"/>
    </source>
</evidence>
<feature type="domain" description="Aspartate/glutamate/uridylate kinase" evidence="1">
    <location>
        <begin position="17"/>
        <end position="196"/>
    </location>
</feature>
<dbReference type="SUPFAM" id="SSF53633">
    <property type="entry name" value="Carbamate kinase-like"/>
    <property type="match status" value="1"/>
</dbReference>
<proteinExistence type="predicted"/>
<organism evidence="2 3">
    <name type="scientific">Lysinibacillus sphaericus</name>
    <name type="common">Bacillus sphaericus</name>
    <dbReference type="NCBI Taxonomy" id="1421"/>
    <lineage>
        <taxon>Bacteria</taxon>
        <taxon>Bacillati</taxon>
        <taxon>Bacillota</taxon>
        <taxon>Bacilli</taxon>
        <taxon>Bacillales</taxon>
        <taxon>Bacillaceae</taxon>
        <taxon>Lysinibacillus</taxon>
    </lineage>
</organism>
<gene>
    <name evidence="2" type="ORF">C7Y47_11970</name>
</gene>
<dbReference type="Proteomes" id="UP000317944">
    <property type="component" value="Unassembled WGS sequence"/>
</dbReference>
<dbReference type="Pfam" id="PF00696">
    <property type="entry name" value="AA_kinase"/>
    <property type="match status" value="1"/>
</dbReference>
<sequence length="237" mass="26809">MKLRKTKNFVDLKIDYVIKLGGSLIANIDEAQNLAKTLIKISENNRIVIFPGGGPIDNLIEKIDKQFTLNEITHHQACARAQDQTGLIFANFNLDFFETTDNFSGIRDILDRGKIPVLLPSKLIFMLDPFEKSWSISSDSMGAYFSFLLEAKKFLILTDVDGIYNKDPNQNIDSKLLSRISVKSLNSLGHTSVDETLSSFLLNAEMCCWVLNGYNYNNLIDFFNQKDNAICTEISYN</sequence>
<protein>
    <recommendedName>
        <fullName evidence="1">Aspartate/glutamate/uridylate kinase domain-containing protein</fullName>
    </recommendedName>
</protein>
<evidence type="ECO:0000259" key="1">
    <source>
        <dbReference type="Pfam" id="PF00696"/>
    </source>
</evidence>
<evidence type="ECO:0000313" key="2">
    <source>
        <dbReference type="EMBL" id="TQR32834.1"/>
    </source>
</evidence>
<accession>A0A544UIK8</accession>